<reference evidence="2 3" key="1">
    <citation type="journal article" date="2021" name="Commun. Biol.">
        <title>The genome of Shorea leprosula (Dipterocarpaceae) highlights the ecological relevance of drought in aseasonal tropical rainforests.</title>
        <authorList>
            <person name="Ng K.K.S."/>
            <person name="Kobayashi M.J."/>
            <person name="Fawcett J.A."/>
            <person name="Hatakeyama M."/>
            <person name="Paape T."/>
            <person name="Ng C.H."/>
            <person name="Ang C.C."/>
            <person name="Tnah L.H."/>
            <person name="Lee C.T."/>
            <person name="Nishiyama T."/>
            <person name="Sese J."/>
            <person name="O'Brien M.J."/>
            <person name="Copetti D."/>
            <person name="Mohd Noor M.I."/>
            <person name="Ong R.C."/>
            <person name="Putra M."/>
            <person name="Sireger I.Z."/>
            <person name="Indrioko S."/>
            <person name="Kosugi Y."/>
            <person name="Izuno A."/>
            <person name="Isagi Y."/>
            <person name="Lee S.L."/>
            <person name="Shimizu K.K."/>
        </authorList>
    </citation>
    <scope>NUCLEOTIDE SEQUENCE [LARGE SCALE GENOMIC DNA]</scope>
    <source>
        <strain evidence="2">214</strain>
    </source>
</reference>
<feature type="region of interest" description="Disordered" evidence="1">
    <location>
        <begin position="1"/>
        <end position="20"/>
    </location>
</feature>
<name>A0AAV5MDC3_9ROSI</name>
<dbReference type="AlphaFoldDB" id="A0AAV5MDC3"/>
<feature type="region of interest" description="Disordered" evidence="1">
    <location>
        <begin position="50"/>
        <end position="69"/>
    </location>
</feature>
<dbReference type="EMBL" id="BPVZ01000239">
    <property type="protein sequence ID" value="GKV47873.1"/>
    <property type="molecule type" value="Genomic_DNA"/>
</dbReference>
<accession>A0AAV5MDC3</accession>
<gene>
    <name evidence="2" type="ORF">SLEP1_g54729</name>
</gene>
<evidence type="ECO:0000313" key="2">
    <source>
        <dbReference type="EMBL" id="GKV47873.1"/>
    </source>
</evidence>
<keyword evidence="3" id="KW-1185">Reference proteome</keyword>
<feature type="region of interest" description="Disordered" evidence="1">
    <location>
        <begin position="118"/>
        <end position="152"/>
    </location>
</feature>
<proteinExistence type="predicted"/>
<comment type="caution">
    <text evidence="2">The sequence shown here is derived from an EMBL/GenBank/DDBJ whole genome shotgun (WGS) entry which is preliminary data.</text>
</comment>
<dbReference type="Proteomes" id="UP001054252">
    <property type="component" value="Unassembled WGS sequence"/>
</dbReference>
<evidence type="ECO:0000313" key="3">
    <source>
        <dbReference type="Proteomes" id="UP001054252"/>
    </source>
</evidence>
<organism evidence="2 3">
    <name type="scientific">Rubroshorea leprosula</name>
    <dbReference type="NCBI Taxonomy" id="152421"/>
    <lineage>
        <taxon>Eukaryota</taxon>
        <taxon>Viridiplantae</taxon>
        <taxon>Streptophyta</taxon>
        <taxon>Embryophyta</taxon>
        <taxon>Tracheophyta</taxon>
        <taxon>Spermatophyta</taxon>
        <taxon>Magnoliopsida</taxon>
        <taxon>eudicotyledons</taxon>
        <taxon>Gunneridae</taxon>
        <taxon>Pentapetalae</taxon>
        <taxon>rosids</taxon>
        <taxon>malvids</taxon>
        <taxon>Malvales</taxon>
        <taxon>Dipterocarpaceae</taxon>
        <taxon>Rubroshorea</taxon>
    </lineage>
</organism>
<protein>
    <submittedName>
        <fullName evidence="2">Uncharacterized protein</fullName>
    </submittedName>
</protein>
<sequence length="152" mass="16194">MKKKRPGSEAEAQDSKQGCRGVARLRYRRGNECRIDWRLVRGGGEVMSADLGSGRGRCRRAGGKAGKLGAASRRGMITGSGLRHVGDLGAESKAGDGWRAQAGARAWAQGLESRAVQAGRGRRARGLGMVGRGGQKKGRRARESSPSFFNWG</sequence>
<evidence type="ECO:0000256" key="1">
    <source>
        <dbReference type="SAM" id="MobiDB-lite"/>
    </source>
</evidence>